<gene>
    <name evidence="1" type="ORF">NLI96_g3674</name>
</gene>
<dbReference type="Proteomes" id="UP001212997">
    <property type="component" value="Unassembled WGS sequence"/>
</dbReference>
<dbReference type="EMBL" id="JANAWD010000097">
    <property type="protein sequence ID" value="KAJ3487238.1"/>
    <property type="molecule type" value="Genomic_DNA"/>
</dbReference>
<organism evidence="1 2">
    <name type="scientific">Meripilus lineatus</name>
    <dbReference type="NCBI Taxonomy" id="2056292"/>
    <lineage>
        <taxon>Eukaryota</taxon>
        <taxon>Fungi</taxon>
        <taxon>Dikarya</taxon>
        <taxon>Basidiomycota</taxon>
        <taxon>Agaricomycotina</taxon>
        <taxon>Agaricomycetes</taxon>
        <taxon>Polyporales</taxon>
        <taxon>Meripilaceae</taxon>
        <taxon>Meripilus</taxon>
    </lineage>
</organism>
<dbReference type="AlphaFoldDB" id="A0AAD5V603"/>
<accession>A0AAD5V603</accession>
<keyword evidence="2" id="KW-1185">Reference proteome</keyword>
<sequence>MGAKRIIIPNTAQGDSWLVSVMPQKKPMLWVRVRSRYRSFVKKVKTLGTLRKKPSQLTISRDPFPNELKNMILAFLEADLQEAQASIVHDRSIFRNEGEGRPYITTEESNDFRRRYAVILDARRPIRSLALVSRSWYQASTPFLYARPFLFGIDQLQSLRKTVCDRHKEIADFVKHPVMIFRRMNKTEYDFRPLPMVAERPIMTFKSVLSIQCACKNLSSLTIEIPSQRKDGRPLQNGAELFLEGAEGASIKNPASTDWALSVSTLSNWHSRAPGEQAYPSSELPTFLVLHTIHIANSSIQISQRPRRSVFTAAKFPQLRNLTLENNEIQQDILHDILLELELDRLLLFGSNETDFLEDVLLRGGEPDRWGHVKATLHGVTHLTLKHDPQNHRVCMRLLGTKMRKLETLTYFVDTAEVSTFSTRMVSFLEEGKDNHLGAEGLTAPGRIRLGEGPGSKWFRGRGGLPTGYATNGAGF</sequence>
<evidence type="ECO:0000313" key="1">
    <source>
        <dbReference type="EMBL" id="KAJ3487238.1"/>
    </source>
</evidence>
<protein>
    <submittedName>
        <fullName evidence="1">Uncharacterized protein</fullName>
    </submittedName>
</protein>
<proteinExistence type="predicted"/>
<name>A0AAD5V603_9APHY</name>
<reference evidence="1" key="1">
    <citation type="submission" date="2022-07" db="EMBL/GenBank/DDBJ databases">
        <title>Genome Sequence of Physisporinus lineatus.</title>
        <authorList>
            <person name="Buettner E."/>
        </authorList>
    </citation>
    <scope>NUCLEOTIDE SEQUENCE</scope>
    <source>
        <strain evidence="1">VT162</strain>
    </source>
</reference>
<evidence type="ECO:0000313" key="2">
    <source>
        <dbReference type="Proteomes" id="UP001212997"/>
    </source>
</evidence>
<comment type="caution">
    <text evidence="1">The sequence shown here is derived from an EMBL/GenBank/DDBJ whole genome shotgun (WGS) entry which is preliminary data.</text>
</comment>